<proteinExistence type="predicted"/>
<organism evidence="1 2">
    <name type="scientific">Nicotiana tabacum</name>
    <name type="common">Common tobacco</name>
    <dbReference type="NCBI Taxonomy" id="4097"/>
    <lineage>
        <taxon>Eukaryota</taxon>
        <taxon>Viridiplantae</taxon>
        <taxon>Streptophyta</taxon>
        <taxon>Embryophyta</taxon>
        <taxon>Tracheophyta</taxon>
        <taxon>Spermatophyta</taxon>
        <taxon>Magnoliopsida</taxon>
        <taxon>eudicotyledons</taxon>
        <taxon>Gunneridae</taxon>
        <taxon>Pentapetalae</taxon>
        <taxon>asterids</taxon>
        <taxon>lamiids</taxon>
        <taxon>Solanales</taxon>
        <taxon>Solanaceae</taxon>
        <taxon>Nicotianoideae</taxon>
        <taxon>Nicotianeae</taxon>
        <taxon>Nicotiana</taxon>
    </lineage>
</organism>
<accession>A0AC58T3X3</accession>
<reference evidence="1" key="1">
    <citation type="journal article" date="2014" name="Nat. Commun.">
        <title>The tobacco genome sequence and its comparison with those of tomato and potato.</title>
        <authorList>
            <person name="Sierro N."/>
            <person name="Battey J.N."/>
            <person name="Ouadi S."/>
            <person name="Bakaher N."/>
            <person name="Bovet L."/>
            <person name="Willig A."/>
            <person name="Goepfert S."/>
            <person name="Peitsch M.C."/>
            <person name="Ivanov N.V."/>
        </authorList>
    </citation>
    <scope>NUCLEOTIDE SEQUENCE [LARGE SCALE GENOMIC DNA]</scope>
</reference>
<dbReference type="Proteomes" id="UP000790787">
    <property type="component" value="Chromosome 17"/>
</dbReference>
<keyword evidence="1" id="KW-1185">Reference proteome</keyword>
<name>A0AC58T3X3_TOBAC</name>
<sequence>MVADLGMLIDVKDISPTRDKRVHLPNGDCTLVLHVGNCKITEIGEVHDILYVPEFAYNLLFVSKITKDLPFVSFYLDFCIFQDLSNGKVRGIGREKEKLYLLVPKASLKAVNNIQPTVKGLSVQTINEDIFLWHKRLGHASRGSLKELLGDKLEDCKSMGIVHEKTCVYTPQQNGVAERKHRHLLEVARAFKFQGHNLMEFWGHCVLAAPYVVNMLPSHALDDRHKFFINRDIVFREYVFPFKVQNDDLMKQICPCIPNTTDDDFGIEGANTEDPIATTEQLCVSDENADDFILALEKLHGSDSTYPNLLRRSQRESKEPVWLTYYITTKKLVNTILYPIHNYVSYDHLSPSYQAYLGVLSSVVEPKTFQKASKDVRWVKAMQAEIQALQDKKTWELVPLP</sequence>
<evidence type="ECO:0000313" key="1">
    <source>
        <dbReference type="Proteomes" id="UP000790787"/>
    </source>
</evidence>
<reference evidence="2" key="2">
    <citation type="submission" date="2025-08" db="UniProtKB">
        <authorList>
            <consortium name="RefSeq"/>
        </authorList>
    </citation>
    <scope>IDENTIFICATION</scope>
    <source>
        <tissue evidence="2">Leaf</tissue>
    </source>
</reference>
<gene>
    <name evidence="2" type="primary">LOC142172065</name>
</gene>
<dbReference type="RefSeq" id="XP_075091931.1">
    <property type="nucleotide sequence ID" value="XM_075235830.1"/>
</dbReference>
<evidence type="ECO:0000313" key="2">
    <source>
        <dbReference type="RefSeq" id="XP_075091931.1"/>
    </source>
</evidence>
<protein>
    <submittedName>
        <fullName evidence="2">Uncharacterized protein LOC142172065</fullName>
    </submittedName>
</protein>